<gene>
    <name evidence="1" type="ORF">MNBD_BACTEROID03-184</name>
</gene>
<protein>
    <submittedName>
        <fullName evidence="1">Uncharacterized protein</fullName>
    </submittedName>
</protein>
<sequence>MIASPILLFTYKRLNALEKTITALKKNDLAEETELFIFSDGPKHESDYKKIKDVRAFLKTIKGFKNVTIKESNTNNGLANSIISGVTEVLTFSESVIVLEDDLLATTNFLTYMNTALTKYKNIQKVFSISGYSFDLGLKSPSIDETYFLYRGWSWGWATWRDRWSDIGWEVKDYESFKNDKKRKAEFAQGGSDVNKMLQSQMEGSLDSWAIRWFYHQFKVDGLTLYPVYSKIYNNGFDDFATHTKGSNKRYLPLLDTSNSSNILFPDTEEVKSNYQKAFLKKMGLWSRIKSKIEGLLP</sequence>
<name>A0A3B0T7C7_9ZZZZ</name>
<accession>A0A3B0T7C7</accession>
<reference evidence="1" key="1">
    <citation type="submission" date="2018-06" db="EMBL/GenBank/DDBJ databases">
        <authorList>
            <person name="Zhirakovskaya E."/>
        </authorList>
    </citation>
    <scope>NUCLEOTIDE SEQUENCE</scope>
</reference>
<dbReference type="SUPFAM" id="SSF53448">
    <property type="entry name" value="Nucleotide-diphospho-sugar transferases"/>
    <property type="match status" value="1"/>
</dbReference>
<organism evidence="1">
    <name type="scientific">hydrothermal vent metagenome</name>
    <dbReference type="NCBI Taxonomy" id="652676"/>
    <lineage>
        <taxon>unclassified sequences</taxon>
        <taxon>metagenomes</taxon>
        <taxon>ecological metagenomes</taxon>
    </lineage>
</organism>
<dbReference type="Gene3D" id="3.90.550.10">
    <property type="entry name" value="Spore Coat Polysaccharide Biosynthesis Protein SpsA, Chain A"/>
    <property type="match status" value="1"/>
</dbReference>
<dbReference type="InterPro" id="IPR029044">
    <property type="entry name" value="Nucleotide-diphossugar_trans"/>
</dbReference>
<dbReference type="EMBL" id="UOEL01000094">
    <property type="protein sequence ID" value="VAW12760.1"/>
    <property type="molecule type" value="Genomic_DNA"/>
</dbReference>
<dbReference type="AlphaFoldDB" id="A0A3B0T7C7"/>
<evidence type="ECO:0000313" key="1">
    <source>
        <dbReference type="EMBL" id="VAW12760.1"/>
    </source>
</evidence>
<proteinExistence type="predicted"/>